<dbReference type="RefSeq" id="XP_001592922.1">
    <property type="nucleotide sequence ID" value="XM_001592872.1"/>
</dbReference>
<evidence type="ECO:0000313" key="1">
    <source>
        <dbReference type="EMBL" id="EDO03363.1"/>
    </source>
</evidence>
<reference evidence="2" key="1">
    <citation type="journal article" date="2011" name="PLoS Genet.">
        <title>Genomic analysis of the necrotrophic fungal pathogens Sclerotinia sclerotiorum and Botrytis cinerea.</title>
        <authorList>
            <person name="Amselem J."/>
            <person name="Cuomo C.A."/>
            <person name="van Kan J.A."/>
            <person name="Viaud M."/>
            <person name="Benito E.P."/>
            <person name="Couloux A."/>
            <person name="Coutinho P.M."/>
            <person name="de Vries R.P."/>
            <person name="Dyer P.S."/>
            <person name="Fillinger S."/>
            <person name="Fournier E."/>
            <person name="Gout L."/>
            <person name="Hahn M."/>
            <person name="Kohn L."/>
            <person name="Lapalu N."/>
            <person name="Plummer K.M."/>
            <person name="Pradier J.M."/>
            <person name="Quevillon E."/>
            <person name="Sharon A."/>
            <person name="Simon A."/>
            <person name="ten Have A."/>
            <person name="Tudzynski B."/>
            <person name="Tudzynski P."/>
            <person name="Wincker P."/>
            <person name="Andrew M."/>
            <person name="Anthouard V."/>
            <person name="Beever R.E."/>
            <person name="Beffa R."/>
            <person name="Benoit I."/>
            <person name="Bouzid O."/>
            <person name="Brault B."/>
            <person name="Chen Z."/>
            <person name="Choquer M."/>
            <person name="Collemare J."/>
            <person name="Cotton P."/>
            <person name="Danchin E.G."/>
            <person name="Da Silva C."/>
            <person name="Gautier A."/>
            <person name="Giraud C."/>
            <person name="Giraud T."/>
            <person name="Gonzalez C."/>
            <person name="Grossetete S."/>
            <person name="Guldener U."/>
            <person name="Henrissat B."/>
            <person name="Howlett B.J."/>
            <person name="Kodira C."/>
            <person name="Kretschmer M."/>
            <person name="Lappartient A."/>
            <person name="Leroch M."/>
            <person name="Levis C."/>
            <person name="Mauceli E."/>
            <person name="Neuveglise C."/>
            <person name="Oeser B."/>
            <person name="Pearson M."/>
            <person name="Poulain J."/>
            <person name="Poussereau N."/>
            <person name="Quesneville H."/>
            <person name="Rascle C."/>
            <person name="Schumacher J."/>
            <person name="Segurens B."/>
            <person name="Sexton A."/>
            <person name="Silva E."/>
            <person name="Sirven C."/>
            <person name="Soanes D.M."/>
            <person name="Talbot N.J."/>
            <person name="Templeton M."/>
            <person name="Yandava C."/>
            <person name="Yarden O."/>
            <person name="Zeng Q."/>
            <person name="Rollins J.A."/>
            <person name="Lebrun M.H."/>
            <person name="Dickman M."/>
        </authorList>
    </citation>
    <scope>NUCLEOTIDE SEQUENCE [LARGE SCALE GENOMIC DNA]</scope>
    <source>
        <strain evidence="2">ATCC 18683 / 1980 / Ss-1</strain>
    </source>
</reference>
<organism evidence="1 2">
    <name type="scientific">Sclerotinia sclerotiorum (strain ATCC 18683 / 1980 / Ss-1)</name>
    <name type="common">White mold</name>
    <name type="synonym">Whetzelinia sclerotiorum</name>
    <dbReference type="NCBI Taxonomy" id="665079"/>
    <lineage>
        <taxon>Eukaryota</taxon>
        <taxon>Fungi</taxon>
        <taxon>Dikarya</taxon>
        <taxon>Ascomycota</taxon>
        <taxon>Pezizomycotina</taxon>
        <taxon>Leotiomycetes</taxon>
        <taxon>Helotiales</taxon>
        <taxon>Sclerotiniaceae</taxon>
        <taxon>Sclerotinia</taxon>
    </lineage>
</organism>
<dbReference type="EMBL" id="CH476627">
    <property type="protein sequence ID" value="EDO03363.1"/>
    <property type="molecule type" value="Genomic_DNA"/>
</dbReference>
<dbReference type="HOGENOM" id="CLU_3320288_0_0_1"/>
<gene>
    <name evidence="1" type="ORF">SS1G_05844</name>
</gene>
<dbReference type="GeneID" id="5489297"/>
<dbReference type="Proteomes" id="UP000001312">
    <property type="component" value="Unassembled WGS sequence"/>
</dbReference>
<accession>A7EKJ7</accession>
<sequence length="39" mass="4427">MIRAWSSNDLVMPGCDTRQMKEGSIVARMANDVWKREGS</sequence>
<proteinExistence type="predicted"/>
<protein>
    <submittedName>
        <fullName evidence="1">Uncharacterized protein</fullName>
    </submittedName>
</protein>
<evidence type="ECO:0000313" key="2">
    <source>
        <dbReference type="Proteomes" id="UP000001312"/>
    </source>
</evidence>
<keyword evidence="2" id="KW-1185">Reference proteome</keyword>
<name>A7EKJ7_SCLS1</name>
<dbReference type="KEGG" id="ssl:SS1G_05844"/>
<dbReference type="InParanoid" id="A7EKJ7"/>
<dbReference type="AlphaFoldDB" id="A7EKJ7"/>